<comment type="caution">
    <text evidence="1">The sequence shown here is derived from an EMBL/GenBank/DDBJ whole genome shotgun (WGS) entry which is preliminary data.</text>
</comment>
<dbReference type="Pfam" id="PF00022">
    <property type="entry name" value="Actin"/>
    <property type="match status" value="1"/>
</dbReference>
<dbReference type="InterPro" id="IPR004000">
    <property type="entry name" value="Actin"/>
</dbReference>
<dbReference type="InterPro" id="IPR043129">
    <property type="entry name" value="ATPase_NBD"/>
</dbReference>
<dbReference type="AlphaFoldDB" id="A0A9D4YNH6"/>
<evidence type="ECO:0000313" key="2">
    <source>
        <dbReference type="Proteomes" id="UP000821837"/>
    </source>
</evidence>
<dbReference type="VEuPathDB" id="VectorBase:RSAN_054660"/>
<evidence type="ECO:0000313" key="1">
    <source>
        <dbReference type="EMBL" id="KAH7983099.1"/>
    </source>
</evidence>
<accession>A0A9D4YNH6</accession>
<dbReference type="EMBL" id="JABSTV010001245">
    <property type="protein sequence ID" value="KAH7983099.1"/>
    <property type="molecule type" value="Genomic_DNA"/>
</dbReference>
<dbReference type="PANTHER" id="PTHR11937">
    <property type="entry name" value="ACTIN"/>
    <property type="match status" value="1"/>
</dbReference>
<dbReference type="SUPFAM" id="SSF53067">
    <property type="entry name" value="Actin-like ATPase domain"/>
    <property type="match status" value="1"/>
</dbReference>
<name>A0A9D4YNH6_RHISA</name>
<proteinExistence type="predicted"/>
<keyword evidence="2" id="KW-1185">Reference proteome</keyword>
<reference evidence="1" key="2">
    <citation type="submission" date="2021-09" db="EMBL/GenBank/DDBJ databases">
        <authorList>
            <person name="Jia N."/>
            <person name="Wang J."/>
            <person name="Shi W."/>
            <person name="Du L."/>
            <person name="Sun Y."/>
            <person name="Zhan W."/>
            <person name="Jiang J."/>
            <person name="Wang Q."/>
            <person name="Zhang B."/>
            <person name="Ji P."/>
            <person name="Sakyi L.B."/>
            <person name="Cui X."/>
            <person name="Yuan T."/>
            <person name="Jiang B."/>
            <person name="Yang W."/>
            <person name="Lam T.T.-Y."/>
            <person name="Chang Q."/>
            <person name="Ding S."/>
            <person name="Wang X."/>
            <person name="Zhu J."/>
            <person name="Ruan X."/>
            <person name="Zhao L."/>
            <person name="Wei J."/>
            <person name="Que T."/>
            <person name="Du C."/>
            <person name="Cheng J."/>
            <person name="Dai P."/>
            <person name="Han X."/>
            <person name="Huang E."/>
            <person name="Gao Y."/>
            <person name="Liu J."/>
            <person name="Shao H."/>
            <person name="Ye R."/>
            <person name="Li L."/>
            <person name="Wei W."/>
            <person name="Wang X."/>
            <person name="Wang C."/>
            <person name="Huo Q."/>
            <person name="Li W."/>
            <person name="Guo W."/>
            <person name="Chen H."/>
            <person name="Chen S."/>
            <person name="Zhou L."/>
            <person name="Zhou L."/>
            <person name="Ni X."/>
            <person name="Tian J."/>
            <person name="Zhou Y."/>
            <person name="Sheng Y."/>
            <person name="Liu T."/>
            <person name="Pan Y."/>
            <person name="Xia L."/>
            <person name="Li J."/>
            <person name="Zhao F."/>
            <person name="Cao W."/>
        </authorList>
    </citation>
    <scope>NUCLEOTIDE SEQUENCE</scope>
    <source>
        <strain evidence="1">Rsan-2018</strain>
        <tissue evidence="1">Larvae</tissue>
    </source>
</reference>
<protein>
    <recommendedName>
        <fullName evidence="3">Actin</fullName>
    </recommendedName>
</protein>
<evidence type="ECO:0008006" key="3">
    <source>
        <dbReference type="Google" id="ProtNLM"/>
    </source>
</evidence>
<gene>
    <name evidence="1" type="ORF">HPB52_009254</name>
</gene>
<dbReference type="Proteomes" id="UP000821837">
    <property type="component" value="Chromosome 1"/>
</dbReference>
<dbReference type="Gene3D" id="3.30.420.40">
    <property type="match status" value="2"/>
</dbReference>
<reference evidence="1" key="1">
    <citation type="journal article" date="2020" name="Cell">
        <title>Large-Scale Comparative Analyses of Tick Genomes Elucidate Their Genetic Diversity and Vector Capacities.</title>
        <authorList>
            <consortium name="Tick Genome and Microbiome Consortium (TIGMIC)"/>
            <person name="Jia N."/>
            <person name="Wang J."/>
            <person name="Shi W."/>
            <person name="Du L."/>
            <person name="Sun Y."/>
            <person name="Zhan W."/>
            <person name="Jiang J.F."/>
            <person name="Wang Q."/>
            <person name="Zhang B."/>
            <person name="Ji P."/>
            <person name="Bell-Sakyi L."/>
            <person name="Cui X.M."/>
            <person name="Yuan T.T."/>
            <person name="Jiang B.G."/>
            <person name="Yang W.F."/>
            <person name="Lam T.T."/>
            <person name="Chang Q.C."/>
            <person name="Ding S.J."/>
            <person name="Wang X.J."/>
            <person name="Zhu J.G."/>
            <person name="Ruan X.D."/>
            <person name="Zhao L."/>
            <person name="Wei J.T."/>
            <person name="Ye R.Z."/>
            <person name="Que T.C."/>
            <person name="Du C.H."/>
            <person name="Zhou Y.H."/>
            <person name="Cheng J.X."/>
            <person name="Dai P.F."/>
            <person name="Guo W.B."/>
            <person name="Han X.H."/>
            <person name="Huang E.J."/>
            <person name="Li L.F."/>
            <person name="Wei W."/>
            <person name="Gao Y.C."/>
            <person name="Liu J.Z."/>
            <person name="Shao H.Z."/>
            <person name="Wang X."/>
            <person name="Wang C.C."/>
            <person name="Yang T.C."/>
            <person name="Huo Q.B."/>
            <person name="Li W."/>
            <person name="Chen H.Y."/>
            <person name="Chen S.E."/>
            <person name="Zhou L.G."/>
            <person name="Ni X.B."/>
            <person name="Tian J.H."/>
            <person name="Sheng Y."/>
            <person name="Liu T."/>
            <person name="Pan Y.S."/>
            <person name="Xia L.Y."/>
            <person name="Li J."/>
            <person name="Zhao F."/>
            <person name="Cao W.C."/>
        </authorList>
    </citation>
    <scope>NUCLEOTIDE SEQUENCE</scope>
    <source>
        <strain evidence="1">Rsan-2018</strain>
    </source>
</reference>
<organism evidence="1 2">
    <name type="scientific">Rhipicephalus sanguineus</name>
    <name type="common">Brown dog tick</name>
    <name type="synonym">Ixodes sanguineus</name>
    <dbReference type="NCBI Taxonomy" id="34632"/>
    <lineage>
        <taxon>Eukaryota</taxon>
        <taxon>Metazoa</taxon>
        <taxon>Ecdysozoa</taxon>
        <taxon>Arthropoda</taxon>
        <taxon>Chelicerata</taxon>
        <taxon>Arachnida</taxon>
        <taxon>Acari</taxon>
        <taxon>Parasitiformes</taxon>
        <taxon>Ixodida</taxon>
        <taxon>Ixodoidea</taxon>
        <taxon>Ixodidae</taxon>
        <taxon>Rhipicephalinae</taxon>
        <taxon>Rhipicephalus</taxon>
        <taxon>Rhipicephalus</taxon>
    </lineage>
</organism>
<sequence length="78" mass="8317">MNTFETFNTTAMYAAIQAVLSLYASGHTVGVVLDYGDGVSHTVPSYEGCALSSLSLVATSPVPHESLHRQGLLVHHRC</sequence>